<accession>A0A6A6HRS9</accession>
<dbReference type="AlphaFoldDB" id="A0A6A6HRS9"/>
<dbReference type="EMBL" id="ML991771">
    <property type="protein sequence ID" value="KAF2240150.1"/>
    <property type="molecule type" value="Genomic_DNA"/>
</dbReference>
<sequence length="79" mass="8570">MASLLSWSEHGAVLVAWRNPNIARRLGGREQDIIEIGTLRECEAVTPAKNNPRDIPQEGAVHLGKAFDCIPLAIIQAVA</sequence>
<proteinExistence type="predicted"/>
<organism evidence="1 2">
    <name type="scientific">Viridothelium virens</name>
    <name type="common">Speckled blister lichen</name>
    <name type="synonym">Trypethelium virens</name>
    <dbReference type="NCBI Taxonomy" id="1048519"/>
    <lineage>
        <taxon>Eukaryota</taxon>
        <taxon>Fungi</taxon>
        <taxon>Dikarya</taxon>
        <taxon>Ascomycota</taxon>
        <taxon>Pezizomycotina</taxon>
        <taxon>Dothideomycetes</taxon>
        <taxon>Dothideomycetes incertae sedis</taxon>
        <taxon>Trypetheliales</taxon>
        <taxon>Trypetheliaceae</taxon>
        <taxon>Viridothelium</taxon>
    </lineage>
</organism>
<evidence type="ECO:0000313" key="1">
    <source>
        <dbReference type="EMBL" id="KAF2240150.1"/>
    </source>
</evidence>
<dbReference type="Proteomes" id="UP000800092">
    <property type="component" value="Unassembled WGS sequence"/>
</dbReference>
<name>A0A6A6HRS9_VIRVR</name>
<gene>
    <name evidence="1" type="ORF">EV356DRAFT_496035</name>
</gene>
<reference evidence="1" key="1">
    <citation type="journal article" date="2020" name="Stud. Mycol.">
        <title>101 Dothideomycetes genomes: a test case for predicting lifestyles and emergence of pathogens.</title>
        <authorList>
            <person name="Haridas S."/>
            <person name="Albert R."/>
            <person name="Binder M."/>
            <person name="Bloem J."/>
            <person name="Labutti K."/>
            <person name="Salamov A."/>
            <person name="Andreopoulos B."/>
            <person name="Baker S."/>
            <person name="Barry K."/>
            <person name="Bills G."/>
            <person name="Bluhm B."/>
            <person name="Cannon C."/>
            <person name="Castanera R."/>
            <person name="Culley D."/>
            <person name="Daum C."/>
            <person name="Ezra D."/>
            <person name="Gonzalez J."/>
            <person name="Henrissat B."/>
            <person name="Kuo A."/>
            <person name="Liang C."/>
            <person name="Lipzen A."/>
            <person name="Lutzoni F."/>
            <person name="Magnuson J."/>
            <person name="Mondo S."/>
            <person name="Nolan M."/>
            <person name="Ohm R."/>
            <person name="Pangilinan J."/>
            <person name="Park H.-J."/>
            <person name="Ramirez L."/>
            <person name="Alfaro M."/>
            <person name="Sun H."/>
            <person name="Tritt A."/>
            <person name="Yoshinaga Y."/>
            <person name="Zwiers L.-H."/>
            <person name="Turgeon B."/>
            <person name="Goodwin S."/>
            <person name="Spatafora J."/>
            <person name="Crous P."/>
            <person name="Grigoriev I."/>
        </authorList>
    </citation>
    <scope>NUCLEOTIDE SEQUENCE</scope>
    <source>
        <strain evidence="1">Tuck. ex Michener</strain>
    </source>
</reference>
<keyword evidence="2" id="KW-1185">Reference proteome</keyword>
<evidence type="ECO:0000313" key="2">
    <source>
        <dbReference type="Proteomes" id="UP000800092"/>
    </source>
</evidence>
<protein>
    <submittedName>
        <fullName evidence="1">Uncharacterized protein</fullName>
    </submittedName>
</protein>